<dbReference type="InterPro" id="IPR001173">
    <property type="entry name" value="Glyco_trans_2-like"/>
</dbReference>
<feature type="transmembrane region" description="Helical" evidence="7">
    <location>
        <begin position="269"/>
        <end position="291"/>
    </location>
</feature>
<dbReference type="EMBL" id="MHJL01000030">
    <property type="protein sequence ID" value="OGY67076.1"/>
    <property type="molecule type" value="Genomic_DNA"/>
</dbReference>
<name>A0A1G1ZSI7_9BACT</name>
<dbReference type="GO" id="GO:0005886">
    <property type="term" value="C:plasma membrane"/>
    <property type="evidence" value="ECO:0007669"/>
    <property type="project" value="TreeGrafter"/>
</dbReference>
<evidence type="ECO:0000259" key="8">
    <source>
        <dbReference type="Pfam" id="PF00535"/>
    </source>
</evidence>
<gene>
    <name evidence="9" type="ORF">A3I24_02755</name>
</gene>
<dbReference type="CDD" id="cd04187">
    <property type="entry name" value="DPM1_like_bac"/>
    <property type="match status" value="1"/>
</dbReference>
<dbReference type="InterPro" id="IPR029044">
    <property type="entry name" value="Nucleotide-diphossugar_trans"/>
</dbReference>
<comment type="caution">
    <text evidence="9">The sequence shown here is derived from an EMBL/GenBank/DDBJ whole genome shotgun (WGS) entry which is preliminary data.</text>
</comment>
<evidence type="ECO:0000256" key="4">
    <source>
        <dbReference type="ARBA" id="ARBA00022692"/>
    </source>
</evidence>
<keyword evidence="2" id="KW-0328">Glycosyltransferase</keyword>
<evidence type="ECO:0000256" key="5">
    <source>
        <dbReference type="ARBA" id="ARBA00022989"/>
    </source>
</evidence>
<evidence type="ECO:0000256" key="1">
    <source>
        <dbReference type="ARBA" id="ARBA00004141"/>
    </source>
</evidence>
<protein>
    <recommendedName>
        <fullName evidence="8">Glycosyltransferase 2-like domain-containing protein</fullName>
    </recommendedName>
</protein>
<dbReference type="InterPro" id="IPR050256">
    <property type="entry name" value="Glycosyltransferase_2"/>
</dbReference>
<comment type="subcellular location">
    <subcellularLocation>
        <location evidence="1">Membrane</location>
        <topology evidence="1">Multi-pass membrane protein</topology>
    </subcellularLocation>
</comment>
<sequence length="319" mass="36715">MANGKRKISTISACYNEARNIMPLYERLIKALGNFSYELEIIFVDNSSTDNSEEIFRGLAEKDKRVKVLFMSRNFGGPQTSYFAGLQYCSGDAAILLDGDLQDPPEVIPELIKKWEEGYDVVYGIRAKRKAKILKRLFYKLFYRVFKKLAYIDIPLDAGEFGLMDRKVVNEIADFSENEVLVRGLRAFVGFKQVGVEYVRDDRNAGSSTTSFWQDLKWAKKFIINFSYKPLEWISYVAFFAFLISCTGILLNFVLYLSNPYSPPGIPTIIFAIFFFGAVQLLSLSIIGEYLSKVLQEVKNRPRYILKEILNDERNKNKK</sequence>
<accession>A0A1G1ZSI7</accession>
<evidence type="ECO:0000256" key="6">
    <source>
        <dbReference type="ARBA" id="ARBA00023136"/>
    </source>
</evidence>
<keyword evidence="5 7" id="KW-1133">Transmembrane helix</keyword>
<evidence type="ECO:0000313" key="10">
    <source>
        <dbReference type="Proteomes" id="UP000177690"/>
    </source>
</evidence>
<keyword evidence="3" id="KW-0808">Transferase</keyword>
<dbReference type="STRING" id="1798409.A3I24_02755"/>
<dbReference type="Proteomes" id="UP000177690">
    <property type="component" value="Unassembled WGS sequence"/>
</dbReference>
<evidence type="ECO:0000256" key="7">
    <source>
        <dbReference type="SAM" id="Phobius"/>
    </source>
</evidence>
<dbReference type="GO" id="GO:0016757">
    <property type="term" value="F:glycosyltransferase activity"/>
    <property type="evidence" value="ECO:0007669"/>
    <property type="project" value="UniProtKB-KW"/>
</dbReference>
<feature type="transmembrane region" description="Helical" evidence="7">
    <location>
        <begin position="233"/>
        <end position="257"/>
    </location>
</feature>
<organism evidence="9 10">
    <name type="scientific">Candidatus Harrisonbacteria bacterium RIFCSPLOWO2_02_FULL_41_13b</name>
    <dbReference type="NCBI Taxonomy" id="1798409"/>
    <lineage>
        <taxon>Bacteria</taxon>
        <taxon>Candidatus Harrisoniibacteriota</taxon>
    </lineage>
</organism>
<dbReference type="Pfam" id="PF00535">
    <property type="entry name" value="Glycos_transf_2"/>
    <property type="match status" value="1"/>
</dbReference>
<dbReference type="Gene3D" id="3.90.550.10">
    <property type="entry name" value="Spore Coat Polysaccharide Biosynthesis Protein SpsA, Chain A"/>
    <property type="match status" value="1"/>
</dbReference>
<reference evidence="9 10" key="1">
    <citation type="journal article" date="2016" name="Nat. Commun.">
        <title>Thousands of microbial genomes shed light on interconnected biogeochemical processes in an aquifer system.</title>
        <authorList>
            <person name="Anantharaman K."/>
            <person name="Brown C.T."/>
            <person name="Hug L.A."/>
            <person name="Sharon I."/>
            <person name="Castelle C.J."/>
            <person name="Probst A.J."/>
            <person name="Thomas B.C."/>
            <person name="Singh A."/>
            <person name="Wilkins M.J."/>
            <person name="Karaoz U."/>
            <person name="Brodie E.L."/>
            <person name="Williams K.H."/>
            <person name="Hubbard S.S."/>
            <person name="Banfield J.F."/>
        </authorList>
    </citation>
    <scope>NUCLEOTIDE SEQUENCE [LARGE SCALE GENOMIC DNA]</scope>
</reference>
<keyword evidence="6 7" id="KW-0472">Membrane</keyword>
<evidence type="ECO:0000313" key="9">
    <source>
        <dbReference type="EMBL" id="OGY67076.1"/>
    </source>
</evidence>
<keyword evidence="4 7" id="KW-0812">Transmembrane</keyword>
<evidence type="ECO:0000256" key="3">
    <source>
        <dbReference type="ARBA" id="ARBA00022679"/>
    </source>
</evidence>
<evidence type="ECO:0000256" key="2">
    <source>
        <dbReference type="ARBA" id="ARBA00022676"/>
    </source>
</evidence>
<dbReference type="AlphaFoldDB" id="A0A1G1ZSI7"/>
<feature type="domain" description="Glycosyltransferase 2-like" evidence="8">
    <location>
        <begin position="10"/>
        <end position="172"/>
    </location>
</feature>
<dbReference type="SUPFAM" id="SSF53448">
    <property type="entry name" value="Nucleotide-diphospho-sugar transferases"/>
    <property type="match status" value="1"/>
</dbReference>
<dbReference type="PANTHER" id="PTHR48090">
    <property type="entry name" value="UNDECAPRENYL-PHOSPHATE 4-DEOXY-4-FORMAMIDO-L-ARABINOSE TRANSFERASE-RELATED"/>
    <property type="match status" value="1"/>
</dbReference>
<proteinExistence type="predicted"/>
<dbReference type="PANTHER" id="PTHR48090:SF1">
    <property type="entry name" value="PROPHAGE BACTOPRENOL GLUCOSYL TRANSFERASE HOMOLOG"/>
    <property type="match status" value="1"/>
</dbReference>